<comment type="similarity">
    <text evidence="1">Belongs to the OmpW/AlkL family.</text>
</comment>
<evidence type="ECO:0000256" key="1">
    <source>
        <dbReference type="ARBA" id="ARBA00009330"/>
    </source>
</evidence>
<feature type="signal peptide" evidence="2">
    <location>
        <begin position="1"/>
        <end position="27"/>
    </location>
</feature>
<dbReference type="Proteomes" id="UP001139104">
    <property type="component" value="Unassembled WGS sequence"/>
</dbReference>
<organism evidence="3 4">
    <name type="scientific">Candidatus Rhodoblastus alkanivorans</name>
    <dbReference type="NCBI Taxonomy" id="2954117"/>
    <lineage>
        <taxon>Bacteria</taxon>
        <taxon>Pseudomonadati</taxon>
        <taxon>Pseudomonadota</taxon>
        <taxon>Alphaproteobacteria</taxon>
        <taxon>Hyphomicrobiales</taxon>
        <taxon>Rhodoblastaceae</taxon>
        <taxon>Rhodoblastus</taxon>
    </lineage>
</organism>
<dbReference type="Gene3D" id="2.40.160.20">
    <property type="match status" value="1"/>
</dbReference>
<dbReference type="PANTHER" id="PTHR36920">
    <property type="match status" value="1"/>
</dbReference>
<keyword evidence="2" id="KW-0732">Signal</keyword>
<protein>
    <submittedName>
        <fullName evidence="3">Outer membrane beta-barrel protein</fullName>
    </submittedName>
</protein>
<sequence length="268" mass="28494">MQPVSHRSARALTVAFGLFAFAASANAADLPSLKETTPAPVADSFQPFFVKLGFTYGLNTSSSHIWAQDPTALAHGVPAAFPAGVGATITNISTLGFEAGFFVTRNISVDVSGGIPLYVKDKTKGYNPANPVVTNGTVLGQIMPAIIPITVLYHFDNFGSIRPYIGAGVAVGFSFDNKNAFLNDIHVGSSAGPVVQGGVDYMIDRNWGVSLDVKKTFNYVESYANGINLPGIGPVPAKVFQHTHFEPWLFSVGLIYRFGGGEPIFAKY</sequence>
<dbReference type="InterPro" id="IPR005618">
    <property type="entry name" value="OMPW"/>
</dbReference>
<feature type="chain" id="PRO_5045130300" evidence="2">
    <location>
        <begin position="28"/>
        <end position="268"/>
    </location>
</feature>
<name>A0ABS9Z1J7_9HYPH</name>
<evidence type="ECO:0000256" key="2">
    <source>
        <dbReference type="SAM" id="SignalP"/>
    </source>
</evidence>
<keyword evidence="4" id="KW-1185">Reference proteome</keyword>
<dbReference type="PANTHER" id="PTHR36920:SF1">
    <property type="entry name" value="OUTER MEMBRANE PROTEIN W"/>
    <property type="match status" value="1"/>
</dbReference>
<gene>
    <name evidence="3" type="ORF">K2U94_01715</name>
</gene>
<reference evidence="3" key="1">
    <citation type="journal article" date="2022" name="ISME J.">
        <title>Identification of active gaseous-alkane degraders at natural gas seeps.</title>
        <authorList>
            <person name="Farhan Ul Haque M."/>
            <person name="Hernandez M."/>
            <person name="Crombie A.T."/>
            <person name="Murrell J.C."/>
        </authorList>
    </citation>
    <scope>NUCLEOTIDE SEQUENCE</scope>
    <source>
        <strain evidence="3">PC2</strain>
    </source>
</reference>
<evidence type="ECO:0000313" key="3">
    <source>
        <dbReference type="EMBL" id="MCI4681498.1"/>
    </source>
</evidence>
<dbReference type="InterPro" id="IPR011250">
    <property type="entry name" value="OMP/PagP_B-barrel"/>
</dbReference>
<dbReference type="SUPFAM" id="SSF56925">
    <property type="entry name" value="OMPA-like"/>
    <property type="match status" value="1"/>
</dbReference>
<dbReference type="RefSeq" id="WP_243065559.1">
    <property type="nucleotide sequence ID" value="NZ_JAIVFK010000033.1"/>
</dbReference>
<dbReference type="EMBL" id="JAIVFP010000001">
    <property type="protein sequence ID" value="MCI4681498.1"/>
    <property type="molecule type" value="Genomic_DNA"/>
</dbReference>
<accession>A0ABS9Z1J7</accession>
<comment type="caution">
    <text evidence="3">The sequence shown here is derived from an EMBL/GenBank/DDBJ whole genome shotgun (WGS) entry which is preliminary data.</text>
</comment>
<dbReference type="Pfam" id="PF03922">
    <property type="entry name" value="OmpW"/>
    <property type="match status" value="1"/>
</dbReference>
<proteinExistence type="inferred from homology"/>
<evidence type="ECO:0000313" key="4">
    <source>
        <dbReference type="Proteomes" id="UP001139104"/>
    </source>
</evidence>